<evidence type="ECO:0000259" key="2">
    <source>
        <dbReference type="Pfam" id="PF12706"/>
    </source>
</evidence>
<comment type="caution">
    <text evidence="3">The sequence shown here is derived from an EMBL/GenBank/DDBJ whole genome shotgun (WGS) entry which is preliminary data.</text>
</comment>
<feature type="domain" description="Metallo-beta-lactamase" evidence="2">
    <location>
        <begin position="143"/>
        <end position="338"/>
    </location>
</feature>
<evidence type="ECO:0000313" key="3">
    <source>
        <dbReference type="EMBL" id="MEE1944123.1"/>
    </source>
</evidence>
<sequence length="389" mass="43831">MDKKDIALTIPTLYPNEIVSIIVGDFKLTKMYLLLIVVLTLVIVTYLVLQLPVFGRLPKGKRLEKLRQLPNYGNGAIENLSPTPTKPEDVSWGQMLSKVIKGNVNGVPPKAILPLVPDFSPSESLKMTWFGHSSYLIQVDGLNLLVDPVFSARTSPFQFIGTQNFPGTDFIKAEDLPSLDIVLITHDHYDHLDYGTILKLKNKTKHFITSLGAGSHLERWGIKPDQLTELAWGETAELMGLSFTAAPARHFTGRKFKRNQTLWSSFVLKTKIQRLYLGGDSGYDTHFKNIGQTYGPFDLAILECGQYNDMWPYIHMFPEEVVQASIDLGAQCLLPVHWGKFKLAIHDWDDPIKRVTAKADELGVQLVTPQLGQTFSLENKPQTAWWKEL</sequence>
<keyword evidence="1" id="KW-0812">Transmembrane</keyword>
<dbReference type="SUPFAM" id="SSF56281">
    <property type="entry name" value="Metallo-hydrolase/oxidoreductase"/>
    <property type="match status" value="1"/>
</dbReference>
<keyword evidence="4" id="KW-1185">Reference proteome</keyword>
<dbReference type="PANTHER" id="PTHR15032:SF4">
    <property type="entry name" value="N-ACYL-PHOSPHATIDYLETHANOLAMINE-HYDROLYZING PHOSPHOLIPASE D"/>
    <property type="match status" value="1"/>
</dbReference>
<dbReference type="InterPro" id="IPR036866">
    <property type="entry name" value="RibonucZ/Hydroxyglut_hydro"/>
</dbReference>
<name>A0ABU7I3X2_9SPHI</name>
<keyword evidence="1" id="KW-1133">Transmembrane helix</keyword>
<feature type="transmembrane region" description="Helical" evidence="1">
    <location>
        <begin position="32"/>
        <end position="55"/>
    </location>
</feature>
<dbReference type="RefSeq" id="WP_330106499.1">
    <property type="nucleotide sequence ID" value="NZ_JAZDQT010000001.1"/>
</dbReference>
<dbReference type="Proteomes" id="UP001336835">
    <property type="component" value="Unassembled WGS sequence"/>
</dbReference>
<protein>
    <submittedName>
        <fullName evidence="3">MBL fold metallo-hydrolase</fullName>
    </submittedName>
</protein>
<gene>
    <name evidence="3" type="ORF">VRU48_03320</name>
</gene>
<accession>A0ABU7I3X2</accession>
<dbReference type="Gene3D" id="3.60.15.10">
    <property type="entry name" value="Ribonuclease Z/Hydroxyacylglutathione hydrolase-like"/>
    <property type="match status" value="1"/>
</dbReference>
<reference evidence="3 4" key="1">
    <citation type="submission" date="2024-01" db="EMBL/GenBank/DDBJ databases">
        <title>Pedobacter sp. nov., isolated from fresh soil.</title>
        <authorList>
            <person name="Le N.T.T."/>
        </authorList>
    </citation>
    <scope>NUCLEOTIDE SEQUENCE [LARGE SCALE GENOMIC DNA]</scope>
    <source>
        <strain evidence="3 4">KR3-3</strain>
    </source>
</reference>
<dbReference type="Pfam" id="PF12706">
    <property type="entry name" value="Lactamase_B_2"/>
    <property type="match status" value="1"/>
</dbReference>
<evidence type="ECO:0000313" key="4">
    <source>
        <dbReference type="Proteomes" id="UP001336835"/>
    </source>
</evidence>
<evidence type="ECO:0000256" key="1">
    <source>
        <dbReference type="SAM" id="Phobius"/>
    </source>
</evidence>
<dbReference type="EMBL" id="JAZDQT010000001">
    <property type="protein sequence ID" value="MEE1944123.1"/>
    <property type="molecule type" value="Genomic_DNA"/>
</dbReference>
<proteinExistence type="predicted"/>
<dbReference type="PANTHER" id="PTHR15032">
    <property type="entry name" value="N-ACYL-PHOSPHATIDYLETHANOLAMINE-HYDROLYZING PHOSPHOLIPASE D"/>
    <property type="match status" value="1"/>
</dbReference>
<organism evidence="3 4">
    <name type="scientific">Pedobacter albus</name>
    <dbReference type="NCBI Taxonomy" id="3113905"/>
    <lineage>
        <taxon>Bacteria</taxon>
        <taxon>Pseudomonadati</taxon>
        <taxon>Bacteroidota</taxon>
        <taxon>Sphingobacteriia</taxon>
        <taxon>Sphingobacteriales</taxon>
        <taxon>Sphingobacteriaceae</taxon>
        <taxon>Pedobacter</taxon>
    </lineage>
</organism>
<dbReference type="InterPro" id="IPR001279">
    <property type="entry name" value="Metallo-B-lactamas"/>
</dbReference>
<keyword evidence="1" id="KW-0472">Membrane</keyword>